<dbReference type="AlphaFoldDB" id="A0AA41XWE6"/>
<keyword evidence="2" id="KW-0472">Membrane</keyword>
<dbReference type="RefSeq" id="WP_264010465.1">
    <property type="nucleotide sequence ID" value="NZ_JACKVH010000023.1"/>
</dbReference>
<feature type="compositionally biased region" description="Pro residues" evidence="1">
    <location>
        <begin position="65"/>
        <end position="76"/>
    </location>
</feature>
<accession>A0AA41XWE6</accession>
<dbReference type="Pfam" id="PF10708">
    <property type="entry name" value="DUF2510"/>
    <property type="match status" value="1"/>
</dbReference>
<evidence type="ECO:0000256" key="1">
    <source>
        <dbReference type="SAM" id="MobiDB-lite"/>
    </source>
</evidence>
<keyword evidence="2" id="KW-1133">Transmembrane helix</keyword>
<evidence type="ECO:0000313" key="4">
    <source>
        <dbReference type="EMBL" id="MCV7381694.1"/>
    </source>
</evidence>
<evidence type="ECO:0000313" key="5">
    <source>
        <dbReference type="Proteomes" id="UP001141650"/>
    </source>
</evidence>
<dbReference type="PRINTS" id="PR01217">
    <property type="entry name" value="PRICHEXTENSN"/>
</dbReference>
<gene>
    <name evidence="4" type="ORF">H7K38_24055</name>
</gene>
<feature type="transmembrane region" description="Helical" evidence="2">
    <location>
        <begin position="180"/>
        <end position="201"/>
    </location>
</feature>
<dbReference type="EMBL" id="JACKVH010000023">
    <property type="protein sequence ID" value="MCV7381694.1"/>
    <property type="molecule type" value="Genomic_DNA"/>
</dbReference>
<feature type="compositionally biased region" description="Pro residues" evidence="1">
    <location>
        <begin position="43"/>
        <end position="57"/>
    </location>
</feature>
<feature type="compositionally biased region" description="Pro residues" evidence="1">
    <location>
        <begin position="88"/>
        <end position="129"/>
    </location>
</feature>
<dbReference type="InterPro" id="IPR018929">
    <property type="entry name" value="DUF2510"/>
</dbReference>
<organism evidence="4 5">
    <name type="scientific">Mycobacterium alsense</name>
    <dbReference type="NCBI Taxonomy" id="324058"/>
    <lineage>
        <taxon>Bacteria</taxon>
        <taxon>Bacillati</taxon>
        <taxon>Actinomycetota</taxon>
        <taxon>Actinomycetes</taxon>
        <taxon>Mycobacteriales</taxon>
        <taxon>Mycobacteriaceae</taxon>
        <taxon>Mycobacterium</taxon>
    </lineage>
</organism>
<feature type="transmembrane region" description="Helical" evidence="2">
    <location>
        <begin position="249"/>
        <end position="270"/>
    </location>
</feature>
<feature type="transmembrane region" description="Helical" evidence="2">
    <location>
        <begin position="221"/>
        <end position="242"/>
    </location>
</feature>
<reference evidence="4" key="2">
    <citation type="journal article" date="2022" name="BMC Genomics">
        <title>Comparative genome analysis of mycobacteria focusing on tRNA and non-coding RNA.</title>
        <authorList>
            <person name="Behra P.R.K."/>
            <person name="Pettersson B.M.F."/>
            <person name="Ramesh M."/>
            <person name="Das S."/>
            <person name="Dasgupta S."/>
            <person name="Kirsebom L.A."/>
        </authorList>
    </citation>
    <scope>NUCLEOTIDE SEQUENCE</scope>
    <source>
        <strain evidence="4">CCUG 55640</strain>
    </source>
</reference>
<evidence type="ECO:0000256" key="2">
    <source>
        <dbReference type="SAM" id="Phobius"/>
    </source>
</evidence>
<keyword evidence="2" id="KW-0812">Transmembrane</keyword>
<sequence>MTTPNEPGWYDDPQDSNAQRYWDGHDWTPHRQRKPNVQARRPPVTPQQPPPPQPPSGAPTQAVHLPPPPSPSPSPSPYADAPTQAAPMPAPPPNLPPPPSPGPPPAMQPPPPPPNPPPPPPPNVPPPSAYSPGAPQGPGGPPQPPPPQWSPPGAQAPGGGAPMPQDGLAAVKDVAGKVSVTGWIVLGGLVVTVIAIFLPFATVSFKLFGETLGSHDVSANGAAKIVVVVLAALAGWLAYPALTGTQMAVARLIAVSVVVGLLGALTFVWFNTVSSENDKGEGIVDLTPGFGLMLYALAVVVTAVGVVRLWIDRSKAQKRSY</sequence>
<dbReference type="Proteomes" id="UP001141650">
    <property type="component" value="Unassembled WGS sequence"/>
</dbReference>
<feature type="region of interest" description="Disordered" evidence="1">
    <location>
        <begin position="1"/>
        <end position="167"/>
    </location>
</feature>
<evidence type="ECO:0000259" key="3">
    <source>
        <dbReference type="Pfam" id="PF10708"/>
    </source>
</evidence>
<feature type="domain" description="DUF2510" evidence="3">
    <location>
        <begin position="7"/>
        <end position="39"/>
    </location>
</feature>
<comment type="caution">
    <text evidence="4">The sequence shown here is derived from an EMBL/GenBank/DDBJ whole genome shotgun (WGS) entry which is preliminary data.</text>
</comment>
<feature type="transmembrane region" description="Helical" evidence="2">
    <location>
        <begin position="290"/>
        <end position="311"/>
    </location>
</feature>
<protein>
    <submittedName>
        <fullName evidence="4">DUF2510 domain-containing protein</fullName>
    </submittedName>
</protein>
<feature type="compositionally biased region" description="Pro residues" evidence="1">
    <location>
        <begin position="138"/>
        <end position="150"/>
    </location>
</feature>
<proteinExistence type="predicted"/>
<reference evidence="4" key="1">
    <citation type="submission" date="2020-07" db="EMBL/GenBank/DDBJ databases">
        <authorList>
            <person name="Pettersson B.M.F."/>
            <person name="Behra P.R.K."/>
            <person name="Ramesh M."/>
            <person name="Das S."/>
            <person name="Dasgupta S."/>
            <person name="Kirsebom L.A."/>
        </authorList>
    </citation>
    <scope>NUCLEOTIDE SEQUENCE</scope>
    <source>
        <strain evidence="4">CCUG 55640</strain>
    </source>
</reference>
<name>A0AA41XWE6_9MYCO</name>